<evidence type="ECO:0000256" key="6">
    <source>
        <dbReference type="ARBA" id="ARBA00023136"/>
    </source>
</evidence>
<evidence type="ECO:0000256" key="2">
    <source>
        <dbReference type="ARBA" id="ARBA00022448"/>
    </source>
</evidence>
<feature type="transmembrane region" description="Helical" evidence="7">
    <location>
        <begin position="130"/>
        <end position="150"/>
    </location>
</feature>
<dbReference type="GO" id="GO:0005886">
    <property type="term" value="C:plasma membrane"/>
    <property type="evidence" value="ECO:0007669"/>
    <property type="project" value="UniProtKB-SubCell"/>
</dbReference>
<feature type="transmembrane region" description="Helical" evidence="7">
    <location>
        <begin position="88"/>
        <end position="110"/>
    </location>
</feature>
<dbReference type="InterPro" id="IPR002528">
    <property type="entry name" value="MATE_fam"/>
</dbReference>
<keyword evidence="6 7" id="KW-0472">Membrane</keyword>
<feature type="transmembrane region" description="Helical" evidence="7">
    <location>
        <begin position="319"/>
        <end position="338"/>
    </location>
</feature>
<protein>
    <submittedName>
        <fullName evidence="8">MATE efflux family protein</fullName>
    </submittedName>
</protein>
<keyword evidence="5 7" id="KW-1133">Transmembrane helix</keyword>
<accession>A0A174HU67</accession>
<gene>
    <name evidence="8" type="primary">norM_2</name>
    <name evidence="8" type="ORF">ERS852470_03358</name>
</gene>
<keyword evidence="3" id="KW-1003">Cell membrane</keyword>
<feature type="transmembrane region" description="Helical" evidence="7">
    <location>
        <begin position="191"/>
        <end position="214"/>
    </location>
</feature>
<feature type="transmembrane region" description="Helical" evidence="7">
    <location>
        <begin position="401"/>
        <end position="424"/>
    </location>
</feature>
<dbReference type="InterPro" id="IPR047135">
    <property type="entry name" value="YsiQ"/>
</dbReference>
<evidence type="ECO:0000256" key="7">
    <source>
        <dbReference type="SAM" id="Phobius"/>
    </source>
</evidence>
<comment type="subcellular location">
    <subcellularLocation>
        <location evidence="1">Cell membrane</location>
        <topology evidence="1">Multi-pass membrane protein</topology>
    </subcellularLocation>
</comment>
<evidence type="ECO:0000313" key="9">
    <source>
        <dbReference type="Proteomes" id="UP000095558"/>
    </source>
</evidence>
<feature type="transmembrane region" description="Helical" evidence="7">
    <location>
        <begin position="359"/>
        <end position="381"/>
    </location>
</feature>
<evidence type="ECO:0000256" key="5">
    <source>
        <dbReference type="ARBA" id="ARBA00022989"/>
    </source>
</evidence>
<feature type="transmembrane region" description="Helical" evidence="7">
    <location>
        <begin position="55"/>
        <end position="76"/>
    </location>
</feature>
<keyword evidence="4 7" id="KW-0812">Transmembrane</keyword>
<feature type="transmembrane region" description="Helical" evidence="7">
    <location>
        <begin position="162"/>
        <end position="185"/>
    </location>
</feature>
<proteinExistence type="predicted"/>
<evidence type="ECO:0000256" key="3">
    <source>
        <dbReference type="ARBA" id="ARBA00022475"/>
    </source>
</evidence>
<dbReference type="Pfam" id="PF01554">
    <property type="entry name" value="MatE"/>
    <property type="match status" value="2"/>
</dbReference>
<dbReference type="RefSeq" id="WP_055277869.1">
    <property type="nucleotide sequence ID" value="NZ_CYZV01000052.1"/>
</dbReference>
<dbReference type="PANTHER" id="PTHR42925:SF2">
    <property type="entry name" value="NA+ DRIVEN MULTIDRUG EFFLUX PUMP"/>
    <property type="match status" value="1"/>
</dbReference>
<dbReference type="GO" id="GO:0015297">
    <property type="term" value="F:antiporter activity"/>
    <property type="evidence" value="ECO:0007669"/>
    <property type="project" value="InterPro"/>
</dbReference>
<feature type="transmembrane region" description="Helical" evidence="7">
    <location>
        <begin position="283"/>
        <end position="304"/>
    </location>
</feature>
<dbReference type="EMBL" id="CYZV01000052">
    <property type="protein sequence ID" value="CUO78453.1"/>
    <property type="molecule type" value="Genomic_DNA"/>
</dbReference>
<dbReference type="GO" id="GO:0042910">
    <property type="term" value="F:xenobiotic transmembrane transporter activity"/>
    <property type="evidence" value="ECO:0007669"/>
    <property type="project" value="InterPro"/>
</dbReference>
<dbReference type="PIRSF" id="PIRSF006603">
    <property type="entry name" value="DinF"/>
    <property type="match status" value="1"/>
</dbReference>
<name>A0A174HU67_9CLOT</name>
<dbReference type="AlphaFoldDB" id="A0A174HU67"/>
<evidence type="ECO:0000313" key="8">
    <source>
        <dbReference type="EMBL" id="CUO78453.1"/>
    </source>
</evidence>
<dbReference type="CDD" id="cd13134">
    <property type="entry name" value="MATE_like_8"/>
    <property type="match status" value="1"/>
</dbReference>
<dbReference type="NCBIfam" id="TIGR00797">
    <property type="entry name" value="matE"/>
    <property type="match status" value="1"/>
</dbReference>
<evidence type="ECO:0000256" key="4">
    <source>
        <dbReference type="ARBA" id="ARBA00022692"/>
    </source>
</evidence>
<sequence>MKNKDKNLLIQLFIIAIPIAIQNLINVGVSVTDTLMIGNIDELQLAGISQANQPYFIFTTLIFGLASGSMVLNSQYWGKRDIESIKTIMGLMMRIAIVGGLIASLVVLIFPKEVVSVFTNEKVVIEYGAMYLRIVGFSYVFSAFTGVYLMGLRSIQNVNVSMCIYGFSFILNVFLNYILIFGHLGMPRLEIIGAALATLISRVFESILVVIYMYGIEKQIKYKLSDVFRRTSMYWKHIVRYSLPVLLSEINWGLGISVQAAIIGRLGASVIAANSFISVFQQLAGIAIMGFGGGAAIIVGNLIGEGKEREEQVLNFSKLLVKLSFFLGIIIAIGIIAIRPIAPSFIKVSKETAELIKNMLYVSAFLLLFQSVTVTTLAGVLRGAGDTVFCAINDIVTLWGLKIVLGTICAFALKFNPVLVYLILSSDEFFKALVTIPRVWKGKWIHYTTV</sequence>
<dbReference type="InterPro" id="IPR048279">
    <property type="entry name" value="MdtK-like"/>
</dbReference>
<keyword evidence="2" id="KW-0813">Transport</keyword>
<reference evidence="8 9" key="1">
    <citation type="submission" date="2015-09" db="EMBL/GenBank/DDBJ databases">
        <authorList>
            <consortium name="Pathogen Informatics"/>
        </authorList>
    </citation>
    <scope>NUCLEOTIDE SEQUENCE [LARGE SCALE GENOMIC DNA]</scope>
    <source>
        <strain evidence="8 9">2789STDY5834855</strain>
    </source>
</reference>
<dbReference type="PANTHER" id="PTHR42925">
    <property type="entry name" value="MULTIDRUG AND TOXIN EFFLUX PROTEIN MATE FAMILY"/>
    <property type="match status" value="1"/>
</dbReference>
<evidence type="ECO:0000256" key="1">
    <source>
        <dbReference type="ARBA" id="ARBA00004651"/>
    </source>
</evidence>
<dbReference type="Proteomes" id="UP000095558">
    <property type="component" value="Unassembled WGS sequence"/>
</dbReference>
<feature type="transmembrane region" description="Helical" evidence="7">
    <location>
        <begin position="7"/>
        <end position="25"/>
    </location>
</feature>
<organism evidence="8 9">
    <name type="scientific">Clostridium disporicum</name>
    <dbReference type="NCBI Taxonomy" id="84024"/>
    <lineage>
        <taxon>Bacteria</taxon>
        <taxon>Bacillati</taxon>
        <taxon>Bacillota</taxon>
        <taxon>Clostridia</taxon>
        <taxon>Eubacteriales</taxon>
        <taxon>Clostridiaceae</taxon>
        <taxon>Clostridium</taxon>
    </lineage>
</organism>